<dbReference type="AlphaFoldDB" id="A0A3S3LBI5"/>
<accession>A0A3S3LBI5</accession>
<evidence type="ECO:0000313" key="2">
    <source>
        <dbReference type="Proteomes" id="UP000288071"/>
    </source>
</evidence>
<evidence type="ECO:0000313" key="1">
    <source>
        <dbReference type="EMBL" id="RWR50369.1"/>
    </source>
</evidence>
<keyword evidence="2" id="KW-1185">Reference proteome</keyword>
<reference evidence="2" key="2">
    <citation type="submission" date="2019-01" db="EMBL/GenBank/DDBJ databases">
        <title>Sinorhodobacter populi sp. nov. isolated from the symptomatic bark tissue of Populus euramericana canker.</title>
        <authorList>
            <person name="Li Y."/>
        </authorList>
    </citation>
    <scope>NUCLEOTIDE SEQUENCE [LARGE SCALE GENOMIC DNA]</scope>
    <source>
        <strain evidence="2">CGMCC 1.12963</strain>
    </source>
</reference>
<dbReference type="EMBL" id="SAVA01000009">
    <property type="protein sequence ID" value="RWR50369.1"/>
    <property type="molecule type" value="Genomic_DNA"/>
</dbReference>
<comment type="caution">
    <text evidence="1">The sequence shown here is derived from an EMBL/GenBank/DDBJ whole genome shotgun (WGS) entry which is preliminary data.</text>
</comment>
<dbReference type="Proteomes" id="UP000288071">
    <property type="component" value="Unassembled WGS sequence"/>
</dbReference>
<protein>
    <submittedName>
        <fullName evidence="1">Uncharacterized protein</fullName>
    </submittedName>
</protein>
<sequence length="102" mass="10801">MVLPVSPLARLLDRLTPLEPEDRVDAIVGEITATGAGQLELDWRPAWKWPPGFVVELAGGKIELHGIEATGPDLATLCARWIAAAVDAAPLAEARARLALTG</sequence>
<reference evidence="1 2" key="1">
    <citation type="submission" date="2019-01" db="EMBL/GenBank/DDBJ databases">
        <title>Sinorhodobacter populi sp. nov. isolated from the symptomatic bark tissue of Populus euramericana canker.</title>
        <authorList>
            <person name="Xu G."/>
        </authorList>
    </citation>
    <scope>NUCLEOTIDE SEQUENCE [LARGE SCALE GENOMIC DNA]</scope>
    <source>
        <strain evidence="1 2">CGMCC 1.12963</strain>
    </source>
</reference>
<proteinExistence type="predicted"/>
<organism evidence="1 2">
    <name type="scientific">Paenirhodobacter huangdaonensis</name>
    <dbReference type="NCBI Taxonomy" id="2501515"/>
    <lineage>
        <taxon>Bacteria</taxon>
        <taxon>Pseudomonadati</taxon>
        <taxon>Pseudomonadota</taxon>
        <taxon>Alphaproteobacteria</taxon>
        <taxon>Rhodobacterales</taxon>
        <taxon>Rhodobacter group</taxon>
        <taxon>Paenirhodobacter</taxon>
    </lineage>
</organism>
<gene>
    <name evidence="1" type="ORF">EOW66_15320</name>
</gene>
<dbReference type="RefSeq" id="WP_128157171.1">
    <property type="nucleotide sequence ID" value="NZ_JBHSOM010000008.1"/>
</dbReference>
<name>A0A3S3LBI5_9RHOB</name>